<evidence type="ECO:0000313" key="2">
    <source>
        <dbReference type="Proteomes" id="UP001222027"/>
    </source>
</evidence>
<dbReference type="AlphaFoldDB" id="A0AAV8QG51"/>
<evidence type="ECO:0000313" key="1">
    <source>
        <dbReference type="EMBL" id="KAJ8470552.1"/>
    </source>
</evidence>
<proteinExistence type="predicted"/>
<name>A0AAV8QG51_ENSVE</name>
<protein>
    <submittedName>
        <fullName evidence="1">Uncharacterized protein</fullName>
    </submittedName>
</protein>
<gene>
    <name evidence="1" type="ORF">OPV22_024895</name>
</gene>
<keyword evidence="2" id="KW-1185">Reference proteome</keyword>
<accession>A0AAV8QG51</accession>
<reference evidence="1 2" key="1">
    <citation type="submission" date="2022-12" db="EMBL/GenBank/DDBJ databases">
        <title>Chromosome-scale assembly of the Ensete ventricosum genome.</title>
        <authorList>
            <person name="Dussert Y."/>
            <person name="Stocks J."/>
            <person name="Wendawek A."/>
            <person name="Woldeyes F."/>
            <person name="Nichols R.A."/>
            <person name="Borrell J.S."/>
        </authorList>
    </citation>
    <scope>NUCLEOTIDE SEQUENCE [LARGE SCALE GENOMIC DNA]</scope>
    <source>
        <strain evidence="2">cv. Maze</strain>
        <tissue evidence="1">Seeds</tissue>
    </source>
</reference>
<dbReference type="EMBL" id="JAQQAF010000007">
    <property type="protein sequence ID" value="KAJ8470552.1"/>
    <property type="molecule type" value="Genomic_DNA"/>
</dbReference>
<comment type="caution">
    <text evidence="1">The sequence shown here is derived from an EMBL/GenBank/DDBJ whole genome shotgun (WGS) entry which is preliminary data.</text>
</comment>
<organism evidence="1 2">
    <name type="scientific">Ensete ventricosum</name>
    <name type="common">Abyssinian banana</name>
    <name type="synonym">Musa ensete</name>
    <dbReference type="NCBI Taxonomy" id="4639"/>
    <lineage>
        <taxon>Eukaryota</taxon>
        <taxon>Viridiplantae</taxon>
        <taxon>Streptophyta</taxon>
        <taxon>Embryophyta</taxon>
        <taxon>Tracheophyta</taxon>
        <taxon>Spermatophyta</taxon>
        <taxon>Magnoliopsida</taxon>
        <taxon>Liliopsida</taxon>
        <taxon>Zingiberales</taxon>
        <taxon>Musaceae</taxon>
        <taxon>Ensete</taxon>
    </lineage>
</organism>
<sequence length="67" mass="7406">MNYQCWDLQSEVVAAYMGNRTKTNTDGGNLVALTCQIKAMWSCFLDNDGADYQATHTVSASQRAVKL</sequence>
<dbReference type="Proteomes" id="UP001222027">
    <property type="component" value="Unassembled WGS sequence"/>
</dbReference>